<dbReference type="SUPFAM" id="SSF46548">
    <property type="entry name" value="alpha-helical ferredoxin"/>
    <property type="match status" value="1"/>
</dbReference>
<gene>
    <name evidence="5" type="ordered locus">Dret_0194</name>
    <name evidence="6" type="ordered locus">Dret_2313</name>
</gene>
<accession>C8WZM1</accession>
<dbReference type="EMBL" id="CP001734">
    <property type="protein sequence ID" value="ACV67496.1"/>
    <property type="molecule type" value="Genomic_DNA"/>
</dbReference>
<dbReference type="InterPro" id="IPR009051">
    <property type="entry name" value="Helical_ferredxn"/>
</dbReference>
<protein>
    <submittedName>
        <fullName evidence="5">4Fe-4S ferredoxin iron-sulfur binding domain protein</fullName>
    </submittedName>
</protein>
<dbReference type="Pfam" id="PF13183">
    <property type="entry name" value="Fer4_8"/>
    <property type="match status" value="1"/>
</dbReference>
<evidence type="ECO:0000313" key="5">
    <source>
        <dbReference type="EMBL" id="ACV67496.1"/>
    </source>
</evidence>
<dbReference type="EMBL" id="CP001734">
    <property type="protein sequence ID" value="ACV69597.1"/>
    <property type="molecule type" value="Genomic_DNA"/>
</dbReference>
<dbReference type="eggNOG" id="COG0479">
    <property type="taxonomic scope" value="Bacteria"/>
</dbReference>
<evidence type="ECO:0000256" key="3">
    <source>
        <dbReference type="ARBA" id="ARBA00023014"/>
    </source>
</evidence>
<dbReference type="RefSeq" id="WP_015750655.1">
    <property type="nucleotide sequence ID" value="NC_013223.1"/>
</dbReference>
<dbReference type="AlphaFoldDB" id="C8WZM1"/>
<dbReference type="GO" id="GO:0046872">
    <property type="term" value="F:metal ion binding"/>
    <property type="evidence" value="ECO:0007669"/>
    <property type="project" value="UniProtKB-KW"/>
</dbReference>
<name>C8WZM1_DESRD</name>
<keyword evidence="2" id="KW-0408">Iron</keyword>
<dbReference type="STRING" id="485915.Dret_0194"/>
<evidence type="ECO:0000313" key="6">
    <source>
        <dbReference type="EMBL" id="ACV69597.1"/>
    </source>
</evidence>
<dbReference type="KEGG" id="drt:Dret_0194"/>
<evidence type="ECO:0000256" key="2">
    <source>
        <dbReference type="ARBA" id="ARBA00023004"/>
    </source>
</evidence>
<evidence type="ECO:0000313" key="7">
    <source>
        <dbReference type="Proteomes" id="UP000001052"/>
    </source>
</evidence>
<dbReference type="GO" id="GO:0051536">
    <property type="term" value="F:iron-sulfur cluster binding"/>
    <property type="evidence" value="ECO:0007669"/>
    <property type="project" value="UniProtKB-KW"/>
</dbReference>
<feature type="domain" description="4Fe-4S ferredoxin-type" evidence="4">
    <location>
        <begin position="249"/>
        <end position="278"/>
    </location>
</feature>
<dbReference type="Gene3D" id="1.10.1060.10">
    <property type="entry name" value="Alpha-helical ferredoxin"/>
    <property type="match status" value="1"/>
</dbReference>
<keyword evidence="3" id="KW-0411">Iron-sulfur</keyword>
<reference evidence="7" key="1">
    <citation type="submission" date="2009-09" db="EMBL/GenBank/DDBJ databases">
        <title>The complete chromosome of Desulfohalobium retbaense DSM 5692.</title>
        <authorList>
            <consortium name="US DOE Joint Genome Institute (JGI-PGF)"/>
            <person name="Lucas S."/>
            <person name="Copeland A."/>
            <person name="Lapidus A."/>
            <person name="Glavina del Rio T."/>
            <person name="Dalin E."/>
            <person name="Tice H."/>
            <person name="Bruce D."/>
            <person name="Goodwin L."/>
            <person name="Pitluck S."/>
            <person name="Kyrpides N."/>
            <person name="Mavromatis K."/>
            <person name="Ivanova N."/>
            <person name="Mikhailova N."/>
            <person name="Munk A.C."/>
            <person name="Brettin T."/>
            <person name="Detter J.C."/>
            <person name="Han C."/>
            <person name="Tapia R."/>
            <person name="Larimer F."/>
            <person name="Land M."/>
            <person name="Hauser L."/>
            <person name="Markowitz V."/>
            <person name="Cheng J.-F."/>
            <person name="Hugenholtz P."/>
            <person name="Woyke T."/>
            <person name="Wu D."/>
            <person name="Spring S."/>
            <person name="Klenk H.-P."/>
            <person name="Eisen J.A."/>
        </authorList>
    </citation>
    <scope>NUCLEOTIDE SEQUENCE [LARGE SCALE GENOMIC DNA]</scope>
    <source>
        <strain evidence="7">DSM 5692</strain>
    </source>
</reference>
<dbReference type="PROSITE" id="PS51379">
    <property type="entry name" value="4FE4S_FER_2"/>
    <property type="match status" value="2"/>
</dbReference>
<dbReference type="KEGG" id="drt:Dret_2313"/>
<keyword evidence="7" id="KW-1185">Reference proteome</keyword>
<dbReference type="HOGENOM" id="CLU_063409_0_0_7"/>
<dbReference type="Proteomes" id="UP000001052">
    <property type="component" value="Chromosome"/>
</dbReference>
<organism evidence="5 7">
    <name type="scientific">Desulfohalobium retbaense (strain ATCC 49708 / DSM 5692 / JCM 16813 / HR100)</name>
    <dbReference type="NCBI Taxonomy" id="485915"/>
    <lineage>
        <taxon>Bacteria</taxon>
        <taxon>Pseudomonadati</taxon>
        <taxon>Thermodesulfobacteriota</taxon>
        <taxon>Desulfovibrionia</taxon>
        <taxon>Desulfovibrionales</taxon>
        <taxon>Desulfohalobiaceae</taxon>
        <taxon>Desulfohalobium</taxon>
    </lineage>
</organism>
<evidence type="ECO:0000259" key="4">
    <source>
        <dbReference type="PROSITE" id="PS51379"/>
    </source>
</evidence>
<dbReference type="InterPro" id="IPR017896">
    <property type="entry name" value="4Fe4S_Fe-S-bd"/>
</dbReference>
<feature type="domain" description="4Fe-4S ferredoxin-type" evidence="4">
    <location>
        <begin position="196"/>
        <end position="216"/>
    </location>
</feature>
<dbReference type="PROSITE" id="PS00198">
    <property type="entry name" value="4FE4S_FER_1"/>
    <property type="match status" value="2"/>
</dbReference>
<dbReference type="eggNOG" id="COG1035">
    <property type="taxonomic scope" value="Bacteria"/>
</dbReference>
<keyword evidence="1" id="KW-0479">Metal-binding</keyword>
<sequence>MSQLEQLQDAIRHKLPELDMVIAWGTGFDPLHATPLFIREQGDLDKMTWGPLCVHNLATYLPGLKGKKVGVVVKGCDSRSIVQLLEESLIERENLTVFGLPCEGIVDLAKVEEALGPEAGFVREVREEGDALVVQTDSGDHRLSIAELRPQKCLSCRYPNPIIADQVLGEPREPVKDPTDPDLEALEAMSYDERMQYWTAQLDRCIRCYACRNACPMCVCRDHCIAQTRDPQWISQETGVAEKWLFQIIHAQHLAGRCTECGECERACPMDIPILTLKRKMNREIKEMFDFEAGTDPEATPPLFTFQVEEAKINERGW</sequence>
<reference evidence="5 7" key="2">
    <citation type="journal article" date="2010" name="Stand. Genomic Sci.">
        <title>Complete genome sequence of Desulfohalobium retbaense type strain (HR(100)).</title>
        <authorList>
            <person name="Spring S."/>
            <person name="Nolan M."/>
            <person name="Lapidus A."/>
            <person name="Glavina Del Rio T."/>
            <person name="Copeland A."/>
            <person name="Tice H."/>
            <person name="Cheng J.F."/>
            <person name="Lucas S."/>
            <person name="Land M."/>
            <person name="Chen F."/>
            <person name="Bruce D."/>
            <person name="Goodwin L."/>
            <person name="Pitluck S."/>
            <person name="Ivanova N."/>
            <person name="Mavromatis K."/>
            <person name="Mikhailova N."/>
            <person name="Pati A."/>
            <person name="Chen A."/>
            <person name="Palaniappan K."/>
            <person name="Hauser L."/>
            <person name="Chang Y.J."/>
            <person name="Jeffries C.D."/>
            <person name="Munk C."/>
            <person name="Kiss H."/>
            <person name="Chain P."/>
            <person name="Han C."/>
            <person name="Brettin T."/>
            <person name="Detter J.C."/>
            <person name="Schuler E."/>
            <person name="Goker M."/>
            <person name="Rohde M."/>
            <person name="Bristow J."/>
            <person name="Eisen J.A."/>
            <person name="Markowitz V."/>
            <person name="Hugenholtz P."/>
            <person name="Kyrpides N.C."/>
            <person name="Klenk H.P."/>
        </authorList>
    </citation>
    <scope>NUCLEOTIDE SEQUENCE [LARGE SCALE GENOMIC DNA]</scope>
    <source>
        <strain evidence="5 7">DSM 5692</strain>
    </source>
</reference>
<dbReference type="InterPro" id="IPR017900">
    <property type="entry name" value="4Fe4S_Fe_S_CS"/>
</dbReference>
<evidence type="ECO:0000256" key="1">
    <source>
        <dbReference type="ARBA" id="ARBA00022723"/>
    </source>
</evidence>
<proteinExistence type="predicted"/>